<dbReference type="PANTHER" id="PTHR21139">
    <property type="entry name" value="TRIOSEPHOSPHATE ISOMERASE"/>
    <property type="match status" value="1"/>
</dbReference>
<dbReference type="Pfam" id="PF00121">
    <property type="entry name" value="TIM"/>
    <property type="match status" value="1"/>
</dbReference>
<evidence type="ECO:0000256" key="1">
    <source>
        <dbReference type="ARBA" id="ARBA00004680"/>
    </source>
</evidence>
<organism evidence="11 12">
    <name type="scientific">Paraclostridium bifermentans ATCC 638 = DSM 14991</name>
    <dbReference type="NCBI Taxonomy" id="1233171"/>
    <lineage>
        <taxon>Bacteria</taxon>
        <taxon>Bacillati</taxon>
        <taxon>Bacillota</taxon>
        <taxon>Clostridia</taxon>
        <taxon>Peptostreptococcales</taxon>
        <taxon>Peptostreptococcaceae</taxon>
        <taxon>Paraclostridium</taxon>
    </lineage>
</organism>
<dbReference type="SUPFAM" id="SSF51351">
    <property type="entry name" value="Triosephosphate isomerase (TIM)"/>
    <property type="match status" value="1"/>
</dbReference>
<dbReference type="EMBL" id="AVNC01000016">
    <property type="protein sequence ID" value="EQK41310.1"/>
    <property type="molecule type" value="Genomic_DNA"/>
</dbReference>
<keyword evidence="8 9" id="KW-0413">Isomerase</keyword>
<comment type="caution">
    <text evidence="11">The sequence shown here is derived from an EMBL/GenBank/DDBJ whole genome shotgun (WGS) entry which is preliminary data.</text>
</comment>
<dbReference type="EC" id="5.3.1.1" evidence="3 9"/>
<keyword evidence="5 9" id="KW-0312">Gluconeogenesis</keyword>
<dbReference type="InterPro" id="IPR035990">
    <property type="entry name" value="TIM_sf"/>
</dbReference>
<reference evidence="11 12" key="1">
    <citation type="submission" date="2013-06" db="EMBL/GenBank/DDBJ databases">
        <authorList>
            <person name="Walk S."/>
            <person name="Aronoff D."/>
            <person name="Young V.Y."/>
            <person name="Marsh J."/>
            <person name="Harrison L."/>
            <person name="Daugherty S.C."/>
            <person name="Shefchek K.A."/>
            <person name="Hine E.E."/>
            <person name="Tallon L.J."/>
            <person name="Sadzewicz L.K."/>
            <person name="Rasko D.A."/>
        </authorList>
    </citation>
    <scope>NUCLEOTIDE SEQUENCE [LARGE SCALE GENOMIC DNA]</scope>
    <source>
        <strain evidence="11 12">ATCC 638</strain>
    </source>
</reference>
<evidence type="ECO:0000256" key="10">
    <source>
        <dbReference type="RuleBase" id="RU363013"/>
    </source>
</evidence>
<feature type="binding site" evidence="9">
    <location>
        <position position="172"/>
    </location>
    <ligand>
        <name>substrate</name>
    </ligand>
</feature>
<name>T4VJL5_PARBF</name>
<keyword evidence="7 9" id="KW-0324">Glycolysis</keyword>
<dbReference type="CDD" id="cd00311">
    <property type="entry name" value="TIM"/>
    <property type="match status" value="1"/>
</dbReference>
<dbReference type="FunFam" id="3.20.20.70:FF:000016">
    <property type="entry name" value="Triosephosphate isomerase"/>
    <property type="match status" value="1"/>
</dbReference>
<dbReference type="GO" id="GO:0004807">
    <property type="term" value="F:triose-phosphate isomerase activity"/>
    <property type="evidence" value="ECO:0007669"/>
    <property type="project" value="UniProtKB-UniRule"/>
</dbReference>
<comment type="pathway">
    <text evidence="9 10">Carbohydrate biosynthesis; gluconeogenesis.</text>
</comment>
<dbReference type="GO" id="GO:0019563">
    <property type="term" value="P:glycerol catabolic process"/>
    <property type="evidence" value="ECO:0007669"/>
    <property type="project" value="TreeGrafter"/>
</dbReference>
<feature type="binding site" evidence="9">
    <location>
        <begin position="233"/>
        <end position="234"/>
    </location>
    <ligand>
        <name>substrate</name>
    </ligand>
</feature>
<evidence type="ECO:0000256" key="7">
    <source>
        <dbReference type="ARBA" id="ARBA00023152"/>
    </source>
</evidence>
<accession>T4VJL5</accession>
<dbReference type="PANTHER" id="PTHR21139:SF42">
    <property type="entry name" value="TRIOSEPHOSPHATE ISOMERASE"/>
    <property type="match status" value="1"/>
</dbReference>
<dbReference type="GeneID" id="67471408"/>
<proteinExistence type="inferred from homology"/>
<dbReference type="UniPathway" id="UPA00138"/>
<comment type="subcellular location">
    <subcellularLocation>
        <location evidence="9 10">Cytoplasm</location>
    </subcellularLocation>
</comment>
<evidence type="ECO:0000256" key="4">
    <source>
        <dbReference type="ARBA" id="ARBA00019397"/>
    </source>
</evidence>
<evidence type="ECO:0000256" key="2">
    <source>
        <dbReference type="ARBA" id="ARBA00007422"/>
    </source>
</evidence>
<feature type="active site" description="Electrophile" evidence="9">
    <location>
        <position position="94"/>
    </location>
</feature>
<evidence type="ECO:0000256" key="3">
    <source>
        <dbReference type="ARBA" id="ARBA00011940"/>
    </source>
</evidence>
<dbReference type="Gene3D" id="3.20.20.70">
    <property type="entry name" value="Aldolase class I"/>
    <property type="match status" value="1"/>
</dbReference>
<dbReference type="UniPathway" id="UPA00109">
    <property type="reaction ID" value="UER00189"/>
</dbReference>
<comment type="catalytic activity">
    <reaction evidence="9 10">
        <text>D-glyceraldehyde 3-phosphate = dihydroxyacetone phosphate</text>
        <dbReference type="Rhea" id="RHEA:18585"/>
        <dbReference type="ChEBI" id="CHEBI:57642"/>
        <dbReference type="ChEBI" id="CHEBI:59776"/>
        <dbReference type="EC" id="5.3.1.1"/>
    </reaction>
</comment>
<dbReference type="RefSeq" id="WP_021434091.1">
    <property type="nucleotide sequence ID" value="NZ_AVNC01000016.1"/>
</dbReference>
<dbReference type="GO" id="GO:0046166">
    <property type="term" value="P:glyceraldehyde-3-phosphate biosynthetic process"/>
    <property type="evidence" value="ECO:0007669"/>
    <property type="project" value="TreeGrafter"/>
</dbReference>
<dbReference type="InterPro" id="IPR013785">
    <property type="entry name" value="Aldolase_TIM"/>
</dbReference>
<evidence type="ECO:0000256" key="9">
    <source>
        <dbReference type="HAMAP-Rule" id="MF_00147"/>
    </source>
</evidence>
<dbReference type="PROSITE" id="PS51440">
    <property type="entry name" value="TIM_2"/>
    <property type="match status" value="1"/>
</dbReference>
<dbReference type="AlphaFoldDB" id="T4VJL5"/>
<dbReference type="PROSITE" id="PS00171">
    <property type="entry name" value="TIM_1"/>
    <property type="match status" value="1"/>
</dbReference>
<feature type="binding site" evidence="9">
    <location>
        <begin position="9"/>
        <end position="11"/>
    </location>
    <ligand>
        <name>substrate</name>
    </ligand>
</feature>
<comment type="similarity">
    <text evidence="2 9 10">Belongs to the triosephosphate isomerase family.</text>
</comment>
<comment type="pathway">
    <text evidence="1 9 10">Carbohydrate degradation; glycolysis; D-glyceraldehyde 3-phosphate from glycerone phosphate: step 1/1.</text>
</comment>
<dbReference type="NCBIfam" id="TIGR00419">
    <property type="entry name" value="tim"/>
    <property type="match status" value="1"/>
</dbReference>
<feature type="active site" description="Proton acceptor" evidence="9">
    <location>
        <position position="166"/>
    </location>
</feature>
<comment type="subunit">
    <text evidence="9 10">Homodimer.</text>
</comment>
<dbReference type="GO" id="GO:0006094">
    <property type="term" value="P:gluconeogenesis"/>
    <property type="evidence" value="ECO:0007669"/>
    <property type="project" value="UniProtKB-UniRule"/>
</dbReference>
<dbReference type="InterPro" id="IPR020861">
    <property type="entry name" value="Triosephosphate_isomerase_AS"/>
</dbReference>
<protein>
    <recommendedName>
        <fullName evidence="4 9">Triosephosphate isomerase</fullName>
        <shortName evidence="9">TIM</shortName>
        <shortName evidence="9">TPI</shortName>
        <ecNumber evidence="3 9">5.3.1.1</ecNumber>
    </recommendedName>
    <alternativeName>
        <fullName evidence="9">Triose-phosphate isomerase</fullName>
    </alternativeName>
</protein>
<dbReference type="InterPro" id="IPR022896">
    <property type="entry name" value="TrioseP_Isoase_bac/euk"/>
</dbReference>
<feature type="binding site" evidence="9">
    <location>
        <position position="212"/>
    </location>
    <ligand>
        <name>substrate</name>
    </ligand>
</feature>
<comment type="function">
    <text evidence="9">Involved in the gluconeogenesis. Catalyzes stereospecifically the conversion of dihydroxyacetone phosphate (DHAP) to D-glyceraldehyde-3-phosphate (G3P).</text>
</comment>
<dbReference type="GO" id="GO:0006096">
    <property type="term" value="P:glycolytic process"/>
    <property type="evidence" value="ECO:0007669"/>
    <property type="project" value="UniProtKB-UniRule"/>
</dbReference>
<evidence type="ECO:0000313" key="12">
    <source>
        <dbReference type="Proteomes" id="UP000015688"/>
    </source>
</evidence>
<gene>
    <name evidence="9 11" type="primary">tpiA</name>
    <name evidence="11" type="ORF">C672_3051</name>
</gene>
<evidence type="ECO:0000313" key="11">
    <source>
        <dbReference type="EMBL" id="EQK41310.1"/>
    </source>
</evidence>
<dbReference type="HAMAP" id="MF_00147_B">
    <property type="entry name" value="TIM_B"/>
    <property type="match status" value="1"/>
</dbReference>
<evidence type="ECO:0000256" key="8">
    <source>
        <dbReference type="ARBA" id="ARBA00023235"/>
    </source>
</evidence>
<dbReference type="PATRIC" id="fig|1233171.3.peg.2938"/>
<sequence length="248" mass="27284">MRKPIIAGNWKMHKTIAEAVEFVNEIKGKVNNTDVEAVICAPFTLLKDLKEATKGTPIKIGAQNMHYADNGAFTGEISAPMLKELDIDYVVLGHSERRQYFNETNETVNKKVLKALEAGIDPILCIGETLEEREADKTKDVCKVQTEKALENVTAEYMKKVVIAYEPIWAIGTGKTATAEQANDVIAYVREVVKGLYGEEISEEVRIQYGGSVKPSNVSEIMNQTDIDGALVGGASLQPADFTELVNF</sequence>
<dbReference type="InterPro" id="IPR000652">
    <property type="entry name" value="Triosephosphate_isomerase"/>
</dbReference>
<keyword evidence="6 9" id="KW-0963">Cytoplasm</keyword>
<dbReference type="GO" id="GO:0005829">
    <property type="term" value="C:cytosol"/>
    <property type="evidence" value="ECO:0007669"/>
    <property type="project" value="TreeGrafter"/>
</dbReference>
<evidence type="ECO:0000256" key="6">
    <source>
        <dbReference type="ARBA" id="ARBA00022490"/>
    </source>
</evidence>
<evidence type="ECO:0000256" key="5">
    <source>
        <dbReference type="ARBA" id="ARBA00022432"/>
    </source>
</evidence>
<dbReference type="Proteomes" id="UP000015688">
    <property type="component" value="Unassembled WGS sequence"/>
</dbReference>